<gene>
    <name evidence="3" type="ORF">HHL09_14270</name>
</gene>
<keyword evidence="4" id="KW-1185">Reference proteome</keyword>
<evidence type="ECO:0000313" key="4">
    <source>
        <dbReference type="Proteomes" id="UP000501812"/>
    </source>
</evidence>
<dbReference type="EMBL" id="CP051774">
    <property type="protein sequence ID" value="QJE96901.1"/>
    <property type="molecule type" value="Genomic_DNA"/>
</dbReference>
<dbReference type="Proteomes" id="UP000501812">
    <property type="component" value="Chromosome"/>
</dbReference>
<protein>
    <submittedName>
        <fullName evidence="3">Uncharacterized protein</fullName>
    </submittedName>
</protein>
<dbReference type="AlphaFoldDB" id="A0A858RK01"/>
<dbReference type="KEGG" id="luo:HHL09_14270"/>
<reference evidence="3 4" key="1">
    <citation type="submission" date="2020-04" db="EMBL/GenBank/DDBJ databases">
        <title>Luteolibacter sp. G-1-1-1 isolated from soil.</title>
        <authorList>
            <person name="Dahal R.H."/>
        </authorList>
    </citation>
    <scope>NUCLEOTIDE SEQUENCE [LARGE SCALE GENOMIC DNA]</scope>
    <source>
        <strain evidence="3 4">G-1-1-1</strain>
    </source>
</reference>
<dbReference type="NCBIfam" id="TIGR02601">
    <property type="entry name" value="autotrns_rpt"/>
    <property type="match status" value="1"/>
</dbReference>
<proteinExistence type="predicted"/>
<keyword evidence="1 2" id="KW-0732">Signal</keyword>
<dbReference type="RefSeq" id="WP_169455301.1">
    <property type="nucleotide sequence ID" value="NZ_CP051774.1"/>
</dbReference>
<dbReference type="InterPro" id="IPR013425">
    <property type="entry name" value="Autotrns_rpt"/>
</dbReference>
<evidence type="ECO:0000256" key="1">
    <source>
        <dbReference type="ARBA" id="ARBA00022729"/>
    </source>
</evidence>
<accession>A0A858RK01</accession>
<feature type="chain" id="PRO_5032774377" evidence="2">
    <location>
        <begin position="34"/>
        <end position="1030"/>
    </location>
</feature>
<dbReference type="Pfam" id="PF12951">
    <property type="entry name" value="PATR"/>
    <property type="match status" value="2"/>
</dbReference>
<organism evidence="3 4">
    <name type="scientific">Luteolibacter luteus</name>
    <dbReference type="NCBI Taxonomy" id="2728835"/>
    <lineage>
        <taxon>Bacteria</taxon>
        <taxon>Pseudomonadati</taxon>
        <taxon>Verrucomicrobiota</taxon>
        <taxon>Verrucomicrobiia</taxon>
        <taxon>Verrucomicrobiales</taxon>
        <taxon>Verrucomicrobiaceae</taxon>
        <taxon>Luteolibacter</taxon>
    </lineage>
</organism>
<sequence>MNRPYNPETSYCHRLALVAVSAATLALGGQARAASNSWIQGQNGNYSDPVNWTGGVDVPNGPADIATIDGSASVVAIGNADNITLLTANIGVNNAGNKPTINQSGGTLTAGSFVLGGAGASRSPIYNLSGGTINATSFAWGNGSATQFNQTGGILNVTGTGSSNIGNNGGAIGTFNLSAGSFNASISSTGSLTIGRDSATGNFNLSGTGEFNATAAGLVFLANGGTGKGNLSVIGNAKFNVPAATLVLGQFGTEGAKATLTIDDNALVTSLITKIGGNNANSDVNGEMNLNGGTIATGSIRRGATNKASSETAIVMNADGGTIKALTHANNSDFLQGIFVNIKDGGLKFDTNDNFVTLTNALTGTGGLQKIGGGTLTLNATSSYAGNTTVTAGELVVNSAFFSNTSTLTVGADATLSLAHGIEDIVGSLVVGTTTYTTGTVGGFDSGADVVLPQFSGLGKIRIGTPPVPRNLVWTGAVSNLWTSLFTPPDDNFVQGATPTFFKAYDNVTFDDTSTVYPVLLSGNVQAGIVTLGGTNPYVIDGLGSGISGGASIVMNNPATVTLGGATSSFSGPVAVNAGVLVMGDNLSFGATSGVTIANGAQVNLNGKAPGSLYTYTIGGTGPGGTGAIVNGGLAIPSSSGGVKNLVLTADASIGNDTNRFDIGGGGTVTGNGHTLTKLGNNDMGFRGNASASPIHIVIAAGNVWAENTANALGGATGTVTIKGGARLGTYGTLEIPTPVTIESGGTLHNQGNGTGTWSGTLALQGDVILDGDGGALVINGVVSGTANVSKNGPQEVTLNASALSGGLGYDGNTAVTQGKLTLAAAALADNRDVLVESDAILNLSHGTQDTVRSLTLGSVQVAAGIWGSEASSAPNKSALLEGNGTLNVTVGGIGGSYDTWAASNNVDGLPSSDDSDGDGLPNGVEFVLGGDPSGPESDSNALRPTLTLDATYINFVFRRSDDSAGYSPFVEYNSDLSMAWTKAQAGVDGVMIDEVNDGFGTGIDQVTVRIPRTLATGAKVFARLRVDIP</sequence>
<evidence type="ECO:0000313" key="3">
    <source>
        <dbReference type="EMBL" id="QJE96901.1"/>
    </source>
</evidence>
<dbReference type="InterPro" id="IPR011050">
    <property type="entry name" value="Pectin_lyase_fold/virulence"/>
</dbReference>
<name>A0A858RK01_9BACT</name>
<dbReference type="SUPFAM" id="SSF51126">
    <property type="entry name" value="Pectin lyase-like"/>
    <property type="match status" value="1"/>
</dbReference>
<evidence type="ECO:0000256" key="2">
    <source>
        <dbReference type="SAM" id="SignalP"/>
    </source>
</evidence>
<feature type="signal peptide" evidence="2">
    <location>
        <begin position="1"/>
        <end position="33"/>
    </location>
</feature>